<evidence type="ECO:0000313" key="4">
    <source>
        <dbReference type="Proteomes" id="UP000288805"/>
    </source>
</evidence>
<dbReference type="AlphaFoldDB" id="A0A438BWW1"/>
<protein>
    <submittedName>
        <fullName evidence="3">Berberine bridge enzyme-like 18</fullName>
    </submittedName>
</protein>
<accession>A0A438BWW1</accession>
<proteinExistence type="predicted"/>
<dbReference type="Gene3D" id="3.30.43.10">
    <property type="entry name" value="Uridine Diphospho-n-acetylenolpyruvylglucosamine Reductase, domain 2"/>
    <property type="match status" value="1"/>
</dbReference>
<evidence type="ECO:0000259" key="2">
    <source>
        <dbReference type="PROSITE" id="PS51387"/>
    </source>
</evidence>
<reference evidence="3 4" key="1">
    <citation type="journal article" date="2018" name="PLoS Genet.">
        <title>Population sequencing reveals clonal diversity and ancestral inbreeding in the grapevine cultivar Chardonnay.</title>
        <authorList>
            <person name="Roach M.J."/>
            <person name="Johnson D.L."/>
            <person name="Bohlmann J."/>
            <person name="van Vuuren H.J."/>
            <person name="Jones S.J."/>
            <person name="Pretorius I.S."/>
            <person name="Schmidt S.A."/>
            <person name="Borneman A.R."/>
        </authorList>
    </citation>
    <scope>NUCLEOTIDE SEQUENCE [LARGE SCALE GENOMIC DNA]</scope>
    <source>
        <strain evidence="4">cv. Chardonnay</strain>
        <tissue evidence="3">Leaf</tissue>
    </source>
</reference>
<dbReference type="InterPro" id="IPR036318">
    <property type="entry name" value="FAD-bd_PCMH-like_sf"/>
</dbReference>
<comment type="caution">
    <text evidence="3">The sequence shown here is derived from an EMBL/GenBank/DDBJ whole genome shotgun (WGS) entry which is preliminary data.</text>
</comment>
<dbReference type="PANTHER" id="PTHR32448">
    <property type="entry name" value="OS08G0158400 PROTEIN"/>
    <property type="match status" value="1"/>
</dbReference>
<feature type="domain" description="FAD-binding PCMH-type" evidence="2">
    <location>
        <begin position="1"/>
        <end position="210"/>
    </location>
</feature>
<organism evidence="3 4">
    <name type="scientific">Vitis vinifera</name>
    <name type="common">Grape</name>
    <dbReference type="NCBI Taxonomy" id="29760"/>
    <lineage>
        <taxon>Eukaryota</taxon>
        <taxon>Viridiplantae</taxon>
        <taxon>Streptophyta</taxon>
        <taxon>Embryophyta</taxon>
        <taxon>Tracheophyta</taxon>
        <taxon>Spermatophyta</taxon>
        <taxon>Magnoliopsida</taxon>
        <taxon>eudicotyledons</taxon>
        <taxon>Gunneridae</taxon>
        <taxon>Pentapetalae</taxon>
        <taxon>rosids</taxon>
        <taxon>Vitales</taxon>
        <taxon>Vitaceae</taxon>
        <taxon>Viteae</taxon>
        <taxon>Vitis</taxon>
    </lineage>
</organism>
<dbReference type="EMBL" id="QGNW01002600">
    <property type="protein sequence ID" value="RVW15428.1"/>
    <property type="molecule type" value="Genomic_DNA"/>
</dbReference>
<dbReference type="Gene3D" id="3.40.462.20">
    <property type="match status" value="1"/>
</dbReference>
<comment type="cofactor">
    <cofactor evidence="1">
        <name>FAD</name>
        <dbReference type="ChEBI" id="CHEBI:57692"/>
    </cofactor>
</comment>
<gene>
    <name evidence="3" type="primary">VvCHDh000720_2</name>
    <name evidence="3" type="ORF">CK203_094718</name>
</gene>
<dbReference type="Gene3D" id="3.30.465.10">
    <property type="match status" value="2"/>
</dbReference>
<dbReference type="InterPro" id="IPR016167">
    <property type="entry name" value="FAD-bd_PCMH_sub1"/>
</dbReference>
<dbReference type="GO" id="GO:0071949">
    <property type="term" value="F:FAD binding"/>
    <property type="evidence" value="ECO:0007669"/>
    <property type="project" value="InterPro"/>
</dbReference>
<dbReference type="InterPro" id="IPR016169">
    <property type="entry name" value="FAD-bd_PCMH_sub2"/>
</dbReference>
<dbReference type="PROSITE" id="PS51387">
    <property type="entry name" value="FAD_PCMH"/>
    <property type="match status" value="1"/>
</dbReference>
<dbReference type="Proteomes" id="UP000288805">
    <property type="component" value="Unassembled WGS sequence"/>
</dbReference>
<sequence length="334" mass="36946">MQIRVRSGSHDYEGLSYVSDAPFIILDLINLRSISVHVANSTAWVQVGATIRELYYRIAEKRTTLGFPAGVCPTIGAGGHFSGGGYGMLLRSVWAIRGGSGASFGVIIAWKIMLVSVPSTVTVFTVRKTLDQNATLLVLRWQYIADKLDEDLFIRIILRRVNSSEEGKKTIEASFNSLFLGGVDELLPLMQESFPELGLVKEDCIEMSWIESILYFAGFPSGASLDVLLDRTPLTQRRFYEEDVAAAEMIFSPYGGRMKEIPGVGGVWGAMPSRYGSGFDVVKFNGSGNFGLWQRRVKDLLVQQGMVKALYGKQPEGMDDMDWKDLEAKVEGND</sequence>
<dbReference type="InterPro" id="IPR006094">
    <property type="entry name" value="Oxid_FAD_bind_N"/>
</dbReference>
<name>A0A438BWW1_VITVI</name>
<evidence type="ECO:0000313" key="3">
    <source>
        <dbReference type="EMBL" id="RVW15428.1"/>
    </source>
</evidence>
<evidence type="ECO:0000256" key="1">
    <source>
        <dbReference type="ARBA" id="ARBA00001974"/>
    </source>
</evidence>
<dbReference type="InterPro" id="IPR016166">
    <property type="entry name" value="FAD-bd_PCMH"/>
</dbReference>
<dbReference type="SUPFAM" id="SSF56176">
    <property type="entry name" value="FAD-binding/transporter-associated domain-like"/>
    <property type="match status" value="1"/>
</dbReference>
<dbReference type="Pfam" id="PF01565">
    <property type="entry name" value="FAD_binding_4"/>
    <property type="match status" value="1"/>
</dbReference>